<evidence type="ECO:0000256" key="1">
    <source>
        <dbReference type="SAM" id="MobiDB-lite"/>
    </source>
</evidence>
<feature type="region of interest" description="Disordered" evidence="1">
    <location>
        <begin position="1"/>
        <end position="23"/>
    </location>
</feature>
<evidence type="ECO:0000313" key="3">
    <source>
        <dbReference type="Proteomes" id="UP000324222"/>
    </source>
</evidence>
<organism evidence="2 3">
    <name type="scientific">Portunus trituberculatus</name>
    <name type="common">Swimming crab</name>
    <name type="synonym">Neptunus trituberculatus</name>
    <dbReference type="NCBI Taxonomy" id="210409"/>
    <lineage>
        <taxon>Eukaryota</taxon>
        <taxon>Metazoa</taxon>
        <taxon>Ecdysozoa</taxon>
        <taxon>Arthropoda</taxon>
        <taxon>Crustacea</taxon>
        <taxon>Multicrustacea</taxon>
        <taxon>Malacostraca</taxon>
        <taxon>Eumalacostraca</taxon>
        <taxon>Eucarida</taxon>
        <taxon>Decapoda</taxon>
        <taxon>Pleocyemata</taxon>
        <taxon>Brachyura</taxon>
        <taxon>Eubrachyura</taxon>
        <taxon>Portunoidea</taxon>
        <taxon>Portunidae</taxon>
        <taxon>Portuninae</taxon>
        <taxon>Portunus</taxon>
    </lineage>
</organism>
<accession>A0A5B7GNG2</accession>
<comment type="caution">
    <text evidence="2">The sequence shown here is derived from an EMBL/GenBank/DDBJ whole genome shotgun (WGS) entry which is preliminary data.</text>
</comment>
<protein>
    <submittedName>
        <fullName evidence="2">Uncharacterized protein</fullName>
    </submittedName>
</protein>
<dbReference type="EMBL" id="VSRR010015366">
    <property type="protein sequence ID" value="MPC58094.1"/>
    <property type="molecule type" value="Genomic_DNA"/>
</dbReference>
<name>A0A5B7GNG2_PORTR</name>
<gene>
    <name evidence="2" type="ORF">E2C01_052089</name>
</gene>
<sequence>MLGAWRGRSGDGGGSVGAGSSTHKSLLWRRGGSSIVSLSVLHFPSNDSGLVERAEEESSVPGHHTLVLFYPVIPPLPPSTQTASPPSIPHPSSLHLNCPCFTTSPYSHNQTRSLIHTKLNGVSEVLR</sequence>
<dbReference type="AlphaFoldDB" id="A0A5B7GNG2"/>
<proteinExistence type="predicted"/>
<keyword evidence="3" id="KW-1185">Reference proteome</keyword>
<reference evidence="2 3" key="1">
    <citation type="submission" date="2019-05" db="EMBL/GenBank/DDBJ databases">
        <title>Another draft genome of Portunus trituberculatus and its Hox gene families provides insights of decapod evolution.</title>
        <authorList>
            <person name="Jeong J.-H."/>
            <person name="Song I."/>
            <person name="Kim S."/>
            <person name="Choi T."/>
            <person name="Kim D."/>
            <person name="Ryu S."/>
            <person name="Kim W."/>
        </authorList>
    </citation>
    <scope>NUCLEOTIDE SEQUENCE [LARGE SCALE GENOMIC DNA]</scope>
    <source>
        <tissue evidence="2">Muscle</tissue>
    </source>
</reference>
<dbReference type="Proteomes" id="UP000324222">
    <property type="component" value="Unassembled WGS sequence"/>
</dbReference>
<evidence type="ECO:0000313" key="2">
    <source>
        <dbReference type="EMBL" id="MPC58094.1"/>
    </source>
</evidence>